<comment type="caution">
    <text evidence="3">The sequence shown here is derived from an EMBL/GenBank/DDBJ whole genome shotgun (WGS) entry which is preliminary data.</text>
</comment>
<feature type="domain" description="PSP1 C-terminal" evidence="2">
    <location>
        <begin position="61"/>
        <end position="146"/>
    </location>
</feature>
<accession>A0A317FYB4</accession>
<evidence type="ECO:0000313" key="3">
    <source>
        <dbReference type="EMBL" id="PWT26715.1"/>
    </source>
</evidence>
<proteinExistence type="predicted"/>
<feature type="compositionally biased region" description="Basic residues" evidence="1">
    <location>
        <begin position="449"/>
        <end position="459"/>
    </location>
</feature>
<feature type="compositionally biased region" description="Polar residues" evidence="1">
    <location>
        <begin position="468"/>
        <end position="489"/>
    </location>
</feature>
<dbReference type="InterPro" id="IPR047767">
    <property type="entry name" value="PSP1-like"/>
</dbReference>
<dbReference type="GO" id="GO:0005737">
    <property type="term" value="C:cytoplasm"/>
    <property type="evidence" value="ECO:0007669"/>
    <property type="project" value="TreeGrafter"/>
</dbReference>
<gene>
    <name evidence="3" type="ORF">CPT75_06110</name>
</gene>
<feature type="compositionally biased region" description="Polar residues" evidence="1">
    <location>
        <begin position="426"/>
        <end position="438"/>
    </location>
</feature>
<reference evidence="3 4" key="1">
    <citation type="submission" date="2017-09" db="EMBL/GenBank/DDBJ databases">
        <title>High-quality draft genome sequence of Butyrivibrio fibrisolvens INBov1, isolated from cow rumen.</title>
        <authorList>
            <person name="Rodriguez Hernaez J."/>
            <person name="Rivarola M."/>
            <person name="Paniego N."/>
            <person name="Cravero S."/>
            <person name="Ceron Cucchi M."/>
            <person name="Martinez M.C."/>
        </authorList>
    </citation>
    <scope>NUCLEOTIDE SEQUENCE [LARGE SCALE GENOMIC DNA]</scope>
    <source>
        <strain evidence="3 4">INBov1</strain>
    </source>
</reference>
<dbReference type="EMBL" id="NXNG01000001">
    <property type="protein sequence ID" value="PWT26715.1"/>
    <property type="molecule type" value="Genomic_DNA"/>
</dbReference>
<dbReference type="NCBIfam" id="NF041131">
    <property type="entry name" value="RicT_YaaT_fam"/>
    <property type="match status" value="1"/>
</dbReference>
<dbReference type="Proteomes" id="UP000245488">
    <property type="component" value="Chromosome"/>
</dbReference>
<dbReference type="InterPro" id="IPR007557">
    <property type="entry name" value="PSP1_C"/>
</dbReference>
<feature type="compositionally biased region" description="Basic and acidic residues" evidence="1">
    <location>
        <begin position="411"/>
        <end position="421"/>
    </location>
</feature>
<name>A0A317FYB4_BUTFI</name>
<organism evidence="3 4">
    <name type="scientific">Butyrivibrio fibrisolvens</name>
    <dbReference type="NCBI Taxonomy" id="831"/>
    <lineage>
        <taxon>Bacteria</taxon>
        <taxon>Bacillati</taxon>
        <taxon>Bacillota</taxon>
        <taxon>Clostridia</taxon>
        <taxon>Lachnospirales</taxon>
        <taxon>Lachnospiraceae</taxon>
        <taxon>Butyrivibrio</taxon>
    </lineage>
</organism>
<sequence>MTRVIGVRFRTAGKIYFFDPGELEIKRGSHVIVETARGIEYGTVVAPAYDVEDEKVVKPIKTVIRIANEVDENQEKENRVKEKEAFKVCQEKIRKHGLDMKLIDAEYTFDNNKILFYFTADGRIDFRALVKDLAAVFRTRIELRQIGVRDETKIIGGYGICGRPLCCHSYLSDFAPVSIKMAKEQNLSLNPTKISGVCGRLMCCLKNEEEVYEELNKKLPKVGDIVRTDDGFEGEVANVGVLRQTVRILVDVNDEKEVHDYTADQVHFVRKKSKHGNEAKADRIEEVSLEELKALEDSGTSGDLDGEETPNQGQPRNQGRNNKNQGSRGFRPQRSDNNNRNSDNRNNGNRNADNKSADSRNNDGRNSDNIENSTRNADNRTYDNREHGSSSDSRNYDNRNNDNKNVNNKNNDNRNRSDNNRDNNSQGNGRRQDNQNSHDNGRGNGQKGGNRHNNRHNNRRQNPNANAADQSNGNQQTNSRQSSGQDSNQ</sequence>
<evidence type="ECO:0000313" key="4">
    <source>
        <dbReference type="Proteomes" id="UP000245488"/>
    </source>
</evidence>
<evidence type="ECO:0000256" key="1">
    <source>
        <dbReference type="SAM" id="MobiDB-lite"/>
    </source>
</evidence>
<feature type="compositionally biased region" description="Basic and acidic residues" evidence="1">
    <location>
        <begin position="377"/>
        <end position="402"/>
    </location>
</feature>
<feature type="region of interest" description="Disordered" evidence="1">
    <location>
        <begin position="297"/>
        <end position="489"/>
    </location>
</feature>
<keyword evidence="4" id="KW-1185">Reference proteome</keyword>
<feature type="compositionally biased region" description="Low complexity" evidence="1">
    <location>
        <begin position="311"/>
        <end position="351"/>
    </location>
</feature>
<dbReference type="PANTHER" id="PTHR43830">
    <property type="entry name" value="PROTEIN PSP1"/>
    <property type="match status" value="1"/>
</dbReference>
<dbReference type="PANTHER" id="PTHR43830:SF3">
    <property type="entry name" value="PROTEIN PSP1"/>
    <property type="match status" value="1"/>
</dbReference>
<protein>
    <recommendedName>
        <fullName evidence="2">PSP1 C-terminal domain-containing protein</fullName>
    </recommendedName>
</protein>
<dbReference type="RefSeq" id="WP_110072446.1">
    <property type="nucleotide sequence ID" value="NZ_CM009896.1"/>
</dbReference>
<dbReference type="Pfam" id="PF04468">
    <property type="entry name" value="PSP1"/>
    <property type="match status" value="1"/>
</dbReference>
<feature type="compositionally biased region" description="Basic and acidic residues" evidence="1">
    <location>
        <begin position="352"/>
        <end position="368"/>
    </location>
</feature>
<evidence type="ECO:0000259" key="2">
    <source>
        <dbReference type="PROSITE" id="PS51411"/>
    </source>
</evidence>
<dbReference type="PROSITE" id="PS51411">
    <property type="entry name" value="PSP1_C"/>
    <property type="match status" value="1"/>
</dbReference>
<dbReference type="AlphaFoldDB" id="A0A317FYB4"/>